<feature type="compositionally biased region" description="Basic and acidic residues" evidence="1">
    <location>
        <begin position="91"/>
        <end position="116"/>
    </location>
</feature>
<dbReference type="EMBL" id="SDRB02001840">
    <property type="protein sequence ID" value="THG20567.1"/>
    <property type="molecule type" value="Genomic_DNA"/>
</dbReference>
<feature type="region of interest" description="Disordered" evidence="1">
    <location>
        <begin position="1"/>
        <end position="120"/>
    </location>
</feature>
<protein>
    <submittedName>
        <fullName evidence="2">Uncharacterized protein</fullName>
    </submittedName>
</protein>
<name>A0A4V3WQJ5_CAMSN</name>
<feature type="region of interest" description="Disordered" evidence="1">
    <location>
        <begin position="134"/>
        <end position="162"/>
    </location>
</feature>
<dbReference type="Proteomes" id="UP000306102">
    <property type="component" value="Unassembled WGS sequence"/>
</dbReference>
<evidence type="ECO:0000256" key="1">
    <source>
        <dbReference type="SAM" id="MobiDB-lite"/>
    </source>
</evidence>
<reference evidence="2 3" key="1">
    <citation type="journal article" date="2018" name="Proc. Natl. Acad. Sci. U.S.A.">
        <title>Draft genome sequence of Camellia sinensis var. sinensis provides insights into the evolution of the tea genome and tea quality.</title>
        <authorList>
            <person name="Wei C."/>
            <person name="Yang H."/>
            <person name="Wang S."/>
            <person name="Zhao J."/>
            <person name="Liu C."/>
            <person name="Gao L."/>
            <person name="Xia E."/>
            <person name="Lu Y."/>
            <person name="Tai Y."/>
            <person name="She G."/>
            <person name="Sun J."/>
            <person name="Cao H."/>
            <person name="Tong W."/>
            <person name="Gao Q."/>
            <person name="Li Y."/>
            <person name="Deng W."/>
            <person name="Jiang X."/>
            <person name="Wang W."/>
            <person name="Chen Q."/>
            <person name="Zhang S."/>
            <person name="Li H."/>
            <person name="Wu J."/>
            <person name="Wang P."/>
            <person name="Li P."/>
            <person name="Shi C."/>
            <person name="Zheng F."/>
            <person name="Jian J."/>
            <person name="Huang B."/>
            <person name="Shan D."/>
            <person name="Shi M."/>
            <person name="Fang C."/>
            <person name="Yue Y."/>
            <person name="Li F."/>
            <person name="Li D."/>
            <person name="Wei S."/>
            <person name="Han B."/>
            <person name="Jiang C."/>
            <person name="Yin Y."/>
            <person name="Xia T."/>
            <person name="Zhang Z."/>
            <person name="Bennetzen J.L."/>
            <person name="Zhao S."/>
            <person name="Wan X."/>
        </authorList>
    </citation>
    <scope>NUCLEOTIDE SEQUENCE [LARGE SCALE GENOMIC DNA]</scope>
    <source>
        <strain evidence="3">cv. Shuchazao</strain>
        <tissue evidence="2">Leaf</tissue>
    </source>
</reference>
<accession>A0A4V3WQJ5</accession>
<gene>
    <name evidence="2" type="ORF">TEA_001844</name>
</gene>
<proteinExistence type="predicted"/>
<comment type="caution">
    <text evidence="2">The sequence shown here is derived from an EMBL/GenBank/DDBJ whole genome shotgun (WGS) entry which is preliminary data.</text>
</comment>
<evidence type="ECO:0000313" key="2">
    <source>
        <dbReference type="EMBL" id="THG20567.1"/>
    </source>
</evidence>
<dbReference type="AlphaFoldDB" id="A0A4V3WQJ5"/>
<feature type="compositionally biased region" description="Basic and acidic residues" evidence="1">
    <location>
        <begin position="134"/>
        <end position="161"/>
    </location>
</feature>
<organism evidence="2 3">
    <name type="scientific">Camellia sinensis var. sinensis</name>
    <name type="common">China tea</name>
    <dbReference type="NCBI Taxonomy" id="542762"/>
    <lineage>
        <taxon>Eukaryota</taxon>
        <taxon>Viridiplantae</taxon>
        <taxon>Streptophyta</taxon>
        <taxon>Embryophyta</taxon>
        <taxon>Tracheophyta</taxon>
        <taxon>Spermatophyta</taxon>
        <taxon>Magnoliopsida</taxon>
        <taxon>eudicotyledons</taxon>
        <taxon>Gunneridae</taxon>
        <taxon>Pentapetalae</taxon>
        <taxon>asterids</taxon>
        <taxon>Ericales</taxon>
        <taxon>Theaceae</taxon>
        <taxon>Camellia</taxon>
    </lineage>
</organism>
<sequence length="203" mass="21847">MEDYGVTETEKEKLHETERGKRDHEKEEGDEERPSGIINHIISNLVSGGREGGGGGDKEIDGAERGGKEKEEKEGGLITHLISKLVSPPLNEKKVESFEVKDESSNGDGSDSKSEEGASGGRIINNLISNLLHRSEAKEGKEDKNNQNEKLKDVKTEEEGGGKGGIIDNLVSYLPTSLADILTLSRTGDSCPNPELGLLIANV</sequence>
<feature type="compositionally biased region" description="Basic and acidic residues" evidence="1">
    <location>
        <begin position="8"/>
        <end position="27"/>
    </location>
</feature>
<evidence type="ECO:0000313" key="3">
    <source>
        <dbReference type="Proteomes" id="UP000306102"/>
    </source>
</evidence>
<feature type="compositionally biased region" description="Basic and acidic residues" evidence="1">
    <location>
        <begin position="56"/>
        <end position="75"/>
    </location>
</feature>
<keyword evidence="3" id="KW-1185">Reference proteome</keyword>